<dbReference type="PROSITE" id="PS51257">
    <property type="entry name" value="PROKAR_LIPOPROTEIN"/>
    <property type="match status" value="1"/>
</dbReference>
<evidence type="ECO:0000313" key="3">
    <source>
        <dbReference type="Proteomes" id="UP000632339"/>
    </source>
</evidence>
<gene>
    <name evidence="2" type="ORF">GCM10010967_05400</name>
</gene>
<protein>
    <recommendedName>
        <fullName evidence="4">YD repeat-containing protein</fullName>
    </recommendedName>
</protein>
<accession>A0ABQ2HD16</accession>
<reference evidence="3" key="1">
    <citation type="journal article" date="2019" name="Int. J. Syst. Evol. Microbiol.">
        <title>The Global Catalogue of Microorganisms (GCM) 10K type strain sequencing project: providing services to taxonomists for standard genome sequencing and annotation.</title>
        <authorList>
            <consortium name="The Broad Institute Genomics Platform"/>
            <consortium name="The Broad Institute Genome Sequencing Center for Infectious Disease"/>
            <person name="Wu L."/>
            <person name="Ma J."/>
        </authorList>
    </citation>
    <scope>NUCLEOTIDE SEQUENCE [LARGE SCALE GENOMIC DNA]</scope>
    <source>
        <strain evidence="3">CGMCC 1.6375</strain>
    </source>
</reference>
<evidence type="ECO:0008006" key="4">
    <source>
        <dbReference type="Google" id="ProtNLM"/>
    </source>
</evidence>
<proteinExistence type="predicted"/>
<dbReference type="Proteomes" id="UP000632339">
    <property type="component" value="Unassembled WGS sequence"/>
</dbReference>
<comment type="caution">
    <text evidence="2">The sequence shown here is derived from an EMBL/GenBank/DDBJ whole genome shotgun (WGS) entry which is preliminary data.</text>
</comment>
<sequence length="281" mass="31073">MFMKQLTMTGNLLKGLALAAVLAGCQQEDVVTQSPSPGVTANDNHAKIAFTPQLLKEDANQLEYFGDYDVNRGKLKKLTNNDEGYYTEYQYSGQTIVAQRRKISTNSLSYQVTYQLDGSGRCVESLSTETNKTLKYEYSQTGRLTKIYNKAAPNERMEFTYESNALTLLKTISFFNQANAATKEISYGYMVQGGTGMENKYPVNPTALGITSRFLPLFGAFQAQLPTYESTKMLPWNGAAYPTYSLTYAFNANGFPKTITANSSMGGVPLVTNRTYTTPGL</sequence>
<feature type="chain" id="PRO_5047517959" description="YD repeat-containing protein" evidence="1">
    <location>
        <begin position="20"/>
        <end position="281"/>
    </location>
</feature>
<keyword evidence="3" id="KW-1185">Reference proteome</keyword>
<dbReference type="EMBL" id="BMLI01000001">
    <property type="protein sequence ID" value="GGM76720.1"/>
    <property type="molecule type" value="Genomic_DNA"/>
</dbReference>
<evidence type="ECO:0000256" key="1">
    <source>
        <dbReference type="SAM" id="SignalP"/>
    </source>
</evidence>
<evidence type="ECO:0000313" key="2">
    <source>
        <dbReference type="EMBL" id="GGM76720.1"/>
    </source>
</evidence>
<name>A0ABQ2HD16_9BACT</name>
<organism evidence="2 3">
    <name type="scientific">Dyadobacter beijingensis</name>
    <dbReference type="NCBI Taxonomy" id="365489"/>
    <lineage>
        <taxon>Bacteria</taxon>
        <taxon>Pseudomonadati</taxon>
        <taxon>Bacteroidota</taxon>
        <taxon>Cytophagia</taxon>
        <taxon>Cytophagales</taxon>
        <taxon>Spirosomataceae</taxon>
        <taxon>Dyadobacter</taxon>
    </lineage>
</organism>
<feature type="signal peptide" evidence="1">
    <location>
        <begin position="1"/>
        <end position="19"/>
    </location>
</feature>
<keyword evidence="1" id="KW-0732">Signal</keyword>